<dbReference type="GeneID" id="101639904"/>
<keyword evidence="9" id="KW-1185">Reference proteome</keyword>
<evidence type="ECO:0000256" key="7">
    <source>
        <dbReference type="SAM" id="SignalP"/>
    </source>
</evidence>
<name>A0ABM0J339_ECHTE</name>
<feature type="signal peptide" evidence="7">
    <location>
        <begin position="1"/>
        <end position="30"/>
    </location>
</feature>
<evidence type="ECO:0000256" key="5">
    <source>
        <dbReference type="ARBA" id="ARBA00022704"/>
    </source>
</evidence>
<keyword evidence="6" id="KW-1015">Disulfide bond</keyword>
<dbReference type="Proteomes" id="UP000694863">
    <property type="component" value="Unplaced"/>
</dbReference>
<feature type="domain" description="Cystatin" evidence="8">
    <location>
        <begin position="35"/>
        <end position="150"/>
    </location>
</feature>
<dbReference type="RefSeq" id="XP_004713750.1">
    <property type="nucleotide sequence ID" value="XM_004713693.2"/>
</dbReference>
<dbReference type="Pfam" id="PF00031">
    <property type="entry name" value="Cystatin"/>
    <property type="match status" value="1"/>
</dbReference>
<evidence type="ECO:0000256" key="3">
    <source>
        <dbReference type="ARBA" id="ARBA00022525"/>
    </source>
</evidence>
<comment type="similarity">
    <text evidence="2">Belongs to the cystatin family.</text>
</comment>
<evidence type="ECO:0000259" key="8">
    <source>
        <dbReference type="SMART" id="SM00043"/>
    </source>
</evidence>
<dbReference type="SUPFAM" id="SSF54403">
    <property type="entry name" value="Cystatin/monellin"/>
    <property type="match status" value="1"/>
</dbReference>
<gene>
    <name evidence="10" type="primary">CST6</name>
</gene>
<protein>
    <submittedName>
        <fullName evidence="10">Cystatin-M</fullName>
    </submittedName>
</protein>
<evidence type="ECO:0000256" key="6">
    <source>
        <dbReference type="ARBA" id="ARBA00023157"/>
    </source>
</evidence>
<accession>A0ABM0J339</accession>
<evidence type="ECO:0000256" key="4">
    <source>
        <dbReference type="ARBA" id="ARBA00022690"/>
    </source>
</evidence>
<keyword evidence="7" id="KW-0732">Signal</keyword>
<dbReference type="Gene3D" id="3.10.450.10">
    <property type="match status" value="1"/>
</dbReference>
<sequence>MEPTRVIRAAALCLALATFGLLVLSHDARARPGSTRTGERRPLSPEDPQVQMAAQAAVATYNMGSNSLYYFRDTDIIQAESQLVSGIKYYLLVDMGSTACRKTAVTGDRQVNLSVCPLATGVEEERLRCQFEILVVPWQNSSQLLKNHCVPL</sequence>
<proteinExistence type="inferred from homology"/>
<organism evidence="9 10">
    <name type="scientific">Echinops telfairi</name>
    <name type="common">Lesser hedgehog tenrec</name>
    <dbReference type="NCBI Taxonomy" id="9371"/>
    <lineage>
        <taxon>Eukaryota</taxon>
        <taxon>Metazoa</taxon>
        <taxon>Chordata</taxon>
        <taxon>Craniata</taxon>
        <taxon>Vertebrata</taxon>
        <taxon>Euteleostomi</taxon>
        <taxon>Mammalia</taxon>
        <taxon>Eutheria</taxon>
        <taxon>Afrotheria</taxon>
        <taxon>Tenrecidae</taxon>
        <taxon>Tenrecinae</taxon>
        <taxon>Echinops</taxon>
    </lineage>
</organism>
<evidence type="ECO:0000256" key="2">
    <source>
        <dbReference type="ARBA" id="ARBA00009403"/>
    </source>
</evidence>
<reference evidence="10" key="1">
    <citation type="submission" date="2025-08" db="UniProtKB">
        <authorList>
            <consortium name="RefSeq"/>
        </authorList>
    </citation>
    <scope>IDENTIFICATION</scope>
</reference>
<evidence type="ECO:0000313" key="9">
    <source>
        <dbReference type="Proteomes" id="UP000694863"/>
    </source>
</evidence>
<evidence type="ECO:0000313" key="10">
    <source>
        <dbReference type="RefSeq" id="XP_004713750.1"/>
    </source>
</evidence>
<evidence type="ECO:0000256" key="1">
    <source>
        <dbReference type="ARBA" id="ARBA00004613"/>
    </source>
</evidence>
<dbReference type="PANTHER" id="PTHR47033">
    <property type="entry name" value="CYSTATIN-M"/>
    <property type="match status" value="1"/>
</dbReference>
<dbReference type="InterPro" id="IPR018073">
    <property type="entry name" value="Prot_inh_cystat_CS"/>
</dbReference>
<dbReference type="SMART" id="SM00043">
    <property type="entry name" value="CY"/>
    <property type="match status" value="1"/>
</dbReference>
<keyword evidence="3" id="KW-0964">Secreted</keyword>
<keyword evidence="5" id="KW-0789">Thiol protease inhibitor</keyword>
<dbReference type="PANTHER" id="PTHR47033:SF1">
    <property type="entry name" value="CYSTATIN-M"/>
    <property type="match status" value="1"/>
</dbReference>
<keyword evidence="4" id="KW-0646">Protease inhibitor</keyword>
<dbReference type="InterPro" id="IPR046350">
    <property type="entry name" value="Cystatin_sf"/>
</dbReference>
<comment type="subcellular location">
    <subcellularLocation>
        <location evidence="1">Secreted</location>
    </subcellularLocation>
</comment>
<dbReference type="PROSITE" id="PS00287">
    <property type="entry name" value="CYSTATIN"/>
    <property type="match status" value="1"/>
</dbReference>
<dbReference type="CDD" id="cd00042">
    <property type="entry name" value="CY"/>
    <property type="match status" value="1"/>
</dbReference>
<dbReference type="InterPro" id="IPR000010">
    <property type="entry name" value="Cystatin_dom"/>
</dbReference>
<feature type="chain" id="PRO_5045863300" evidence="7">
    <location>
        <begin position="31"/>
        <end position="152"/>
    </location>
</feature>